<dbReference type="InterPro" id="IPR045319">
    <property type="entry name" value="KAT/AKT"/>
</dbReference>
<keyword evidence="3" id="KW-0813">Transport</keyword>
<evidence type="ECO:0000313" key="8">
    <source>
        <dbReference type="Proteomes" id="UP001153076"/>
    </source>
</evidence>
<dbReference type="Proteomes" id="UP001153076">
    <property type="component" value="Unassembled WGS sequence"/>
</dbReference>
<sequence>MKLLREHGVYISATNRGQYVCIAAEKKKINLLTRIIRYKGNVTHTAPTNFNGGTTLHIAVREGNIEIVKYPLDQVSDIDKPNVERPGVNSNFENSRFGVISSAQSRKRNNVAEHWMAARVIMSWYNGKGGLHESGAEIDCIEVIKDGDHLVLIKDLNETISQPYSIVRH</sequence>
<keyword evidence="3" id="KW-0406">Ion transport</keyword>
<proteinExistence type="predicted"/>
<keyword evidence="3" id="KW-0851">Voltage-gated channel</keyword>
<evidence type="ECO:0000256" key="3">
    <source>
        <dbReference type="ARBA" id="ARBA00022882"/>
    </source>
</evidence>
<reference evidence="7" key="1">
    <citation type="submission" date="2022-04" db="EMBL/GenBank/DDBJ databases">
        <title>Carnegiea gigantea Genome sequencing and assembly v2.</title>
        <authorList>
            <person name="Copetti D."/>
            <person name="Sanderson M.J."/>
            <person name="Burquez A."/>
            <person name="Wojciechowski M.F."/>
        </authorList>
    </citation>
    <scope>NUCLEOTIDE SEQUENCE</scope>
    <source>
        <strain evidence="7">SGP5-SGP5p</strain>
        <tissue evidence="7">Aerial part</tissue>
    </source>
</reference>
<dbReference type="PANTHER" id="PTHR45743">
    <property type="entry name" value="POTASSIUM CHANNEL AKT1"/>
    <property type="match status" value="1"/>
</dbReference>
<keyword evidence="1" id="KW-0633">Potassium transport</keyword>
<keyword evidence="4" id="KW-0630">Potassium</keyword>
<dbReference type="PROSITE" id="PS50088">
    <property type="entry name" value="ANK_REPEAT"/>
    <property type="match status" value="1"/>
</dbReference>
<feature type="repeat" description="ANK" evidence="6">
    <location>
        <begin position="51"/>
        <end position="83"/>
    </location>
</feature>
<gene>
    <name evidence="7" type="ORF">Cgig2_005207</name>
</gene>
<dbReference type="PANTHER" id="PTHR45743:SF2">
    <property type="entry name" value="POTASSIUM CHANNEL AKT1"/>
    <property type="match status" value="1"/>
</dbReference>
<keyword evidence="6" id="KW-0040">ANK repeat</keyword>
<organism evidence="7 8">
    <name type="scientific">Carnegiea gigantea</name>
    <dbReference type="NCBI Taxonomy" id="171969"/>
    <lineage>
        <taxon>Eukaryota</taxon>
        <taxon>Viridiplantae</taxon>
        <taxon>Streptophyta</taxon>
        <taxon>Embryophyta</taxon>
        <taxon>Tracheophyta</taxon>
        <taxon>Spermatophyta</taxon>
        <taxon>Magnoliopsida</taxon>
        <taxon>eudicotyledons</taxon>
        <taxon>Gunneridae</taxon>
        <taxon>Pentapetalae</taxon>
        <taxon>Caryophyllales</taxon>
        <taxon>Cactineae</taxon>
        <taxon>Cactaceae</taxon>
        <taxon>Cactoideae</taxon>
        <taxon>Echinocereeae</taxon>
        <taxon>Carnegiea</taxon>
    </lineage>
</organism>
<dbReference type="PROSITE" id="PS50297">
    <property type="entry name" value="ANK_REP_REGION"/>
    <property type="match status" value="1"/>
</dbReference>
<dbReference type="InterPro" id="IPR036770">
    <property type="entry name" value="Ankyrin_rpt-contain_sf"/>
</dbReference>
<dbReference type="SUPFAM" id="SSF48403">
    <property type="entry name" value="Ankyrin repeat"/>
    <property type="match status" value="1"/>
</dbReference>
<keyword evidence="8" id="KW-1185">Reference proteome</keyword>
<dbReference type="AlphaFoldDB" id="A0A9Q1Q782"/>
<protein>
    <submittedName>
        <fullName evidence="7">Uncharacterized protein</fullName>
    </submittedName>
</protein>
<evidence type="ECO:0000256" key="1">
    <source>
        <dbReference type="ARBA" id="ARBA00022538"/>
    </source>
</evidence>
<evidence type="ECO:0000256" key="4">
    <source>
        <dbReference type="ARBA" id="ARBA00022958"/>
    </source>
</evidence>
<dbReference type="Gene3D" id="1.25.40.20">
    <property type="entry name" value="Ankyrin repeat-containing domain"/>
    <property type="match status" value="1"/>
</dbReference>
<evidence type="ECO:0000256" key="6">
    <source>
        <dbReference type="PROSITE-ProRule" id="PRU00023"/>
    </source>
</evidence>
<dbReference type="EMBL" id="JAKOGI010000753">
    <property type="protein sequence ID" value="KAJ8430800.1"/>
    <property type="molecule type" value="Genomic_DNA"/>
</dbReference>
<keyword evidence="5" id="KW-0407">Ion channel</keyword>
<evidence type="ECO:0000256" key="5">
    <source>
        <dbReference type="ARBA" id="ARBA00023303"/>
    </source>
</evidence>
<dbReference type="GO" id="GO:0005249">
    <property type="term" value="F:voltage-gated potassium channel activity"/>
    <property type="evidence" value="ECO:0007669"/>
    <property type="project" value="InterPro"/>
</dbReference>
<comment type="caution">
    <text evidence="7">The sequence shown here is derived from an EMBL/GenBank/DDBJ whole genome shotgun (WGS) entry which is preliminary data.</text>
</comment>
<dbReference type="InterPro" id="IPR002110">
    <property type="entry name" value="Ankyrin_rpt"/>
</dbReference>
<name>A0A9Q1Q782_9CARY</name>
<evidence type="ECO:0000256" key="2">
    <source>
        <dbReference type="ARBA" id="ARBA00022826"/>
    </source>
</evidence>
<keyword evidence="2" id="KW-0631">Potassium channel</keyword>
<dbReference type="OrthoDB" id="426293at2759"/>
<evidence type="ECO:0000313" key="7">
    <source>
        <dbReference type="EMBL" id="KAJ8430800.1"/>
    </source>
</evidence>
<dbReference type="GO" id="GO:0034702">
    <property type="term" value="C:monoatomic ion channel complex"/>
    <property type="evidence" value="ECO:0007669"/>
    <property type="project" value="UniProtKB-KW"/>
</dbReference>
<accession>A0A9Q1Q782</accession>